<reference evidence="1" key="1">
    <citation type="journal article" date="2014" name="Nat. Commun.">
        <title>The tobacco genome sequence and its comparison with those of tomato and potato.</title>
        <authorList>
            <person name="Sierro N."/>
            <person name="Battey J.N."/>
            <person name="Ouadi S."/>
            <person name="Bakaher N."/>
            <person name="Bovet L."/>
            <person name="Willig A."/>
            <person name="Goepfert S."/>
            <person name="Peitsch M.C."/>
            <person name="Ivanov N.V."/>
        </authorList>
    </citation>
    <scope>NUCLEOTIDE SEQUENCE [LARGE SCALE GENOMIC DNA]</scope>
</reference>
<proteinExistence type="predicted"/>
<dbReference type="Proteomes" id="UP000790787">
    <property type="component" value="Chromosome 19"/>
</dbReference>
<name>A0AC58TE03_TOBAC</name>
<keyword evidence="1" id="KW-1185">Reference proteome</keyword>
<gene>
    <name evidence="2" type="primary">LOC142173696</name>
</gene>
<evidence type="ECO:0000313" key="1">
    <source>
        <dbReference type="Proteomes" id="UP000790787"/>
    </source>
</evidence>
<accession>A0AC58TE03</accession>
<sequence>MKVALLGKNKLCLVDGSTSKADFGPALAHQWDCFNVIVTSWLMSNEQYAQILQLLNKTSIGETNSNIAAMEGKFLCCNVQIPKWIIDTGDTNHMIGSDKFLSNGISVGNKGQVQMPTGDSSKVTHIGDCQLTIGDTIKNVLCDLLSERVNEIGKEEEGLYTMLSTTRNNASKIYQAFAAITEEPGNTGDIWHKRMGHVPMEVLRKISSFSSSILSNKCEVCPLARQTRVPFPKGYKLLDLKHNILFTSRDVIFYEEAFPFQNPEVETDQQFLDIHDLSSQAVVEEPIPPCSAHIPPCSPPSSQSISSLEPDSSSTSNLFDSIIAPTHTNEGIIQAILQVPYVPLPAEVRTTTRESRPLIWLKDFVRTDKVKQSNCCQYPISIVIGYDNLSPKYQSYLSNFSPEVEPANYYEAAKDKRWVEAMQTEIKALKDNKTWELVPFPKGKKAIGCK</sequence>
<dbReference type="RefSeq" id="XP_075095421.1">
    <property type="nucleotide sequence ID" value="XM_075239320.1"/>
</dbReference>
<reference evidence="2" key="2">
    <citation type="submission" date="2025-08" db="UniProtKB">
        <authorList>
            <consortium name="RefSeq"/>
        </authorList>
    </citation>
    <scope>IDENTIFICATION</scope>
    <source>
        <tissue evidence="2">Leaf</tissue>
    </source>
</reference>
<protein>
    <submittedName>
        <fullName evidence="2">Uncharacterized protein LOC142173696</fullName>
    </submittedName>
</protein>
<evidence type="ECO:0000313" key="2">
    <source>
        <dbReference type="RefSeq" id="XP_075095421.1"/>
    </source>
</evidence>
<organism evidence="1 2">
    <name type="scientific">Nicotiana tabacum</name>
    <name type="common">Common tobacco</name>
    <dbReference type="NCBI Taxonomy" id="4097"/>
    <lineage>
        <taxon>Eukaryota</taxon>
        <taxon>Viridiplantae</taxon>
        <taxon>Streptophyta</taxon>
        <taxon>Embryophyta</taxon>
        <taxon>Tracheophyta</taxon>
        <taxon>Spermatophyta</taxon>
        <taxon>Magnoliopsida</taxon>
        <taxon>eudicotyledons</taxon>
        <taxon>Gunneridae</taxon>
        <taxon>Pentapetalae</taxon>
        <taxon>asterids</taxon>
        <taxon>lamiids</taxon>
        <taxon>Solanales</taxon>
        <taxon>Solanaceae</taxon>
        <taxon>Nicotianoideae</taxon>
        <taxon>Nicotianeae</taxon>
        <taxon>Nicotiana</taxon>
    </lineage>
</organism>